<dbReference type="EMBL" id="JBDKWZ010000030">
    <property type="protein sequence ID" value="MEN7551920.1"/>
    <property type="molecule type" value="Genomic_DNA"/>
</dbReference>
<feature type="domain" description="RagB/SusD" evidence="6">
    <location>
        <begin position="314"/>
        <end position="405"/>
    </location>
</feature>
<proteinExistence type="inferred from homology"/>
<accession>A0AAW9S9U5</accession>
<dbReference type="PROSITE" id="PS51257">
    <property type="entry name" value="PROKAR_LIPOPROTEIN"/>
    <property type="match status" value="1"/>
</dbReference>
<dbReference type="InterPro" id="IPR012944">
    <property type="entry name" value="SusD_RagB_dom"/>
</dbReference>
<evidence type="ECO:0000313" key="9">
    <source>
        <dbReference type="Proteomes" id="UP001403385"/>
    </source>
</evidence>
<dbReference type="InterPro" id="IPR033985">
    <property type="entry name" value="SusD-like_N"/>
</dbReference>
<dbReference type="AlphaFoldDB" id="A0AAW9S9U5"/>
<dbReference type="Pfam" id="PF14322">
    <property type="entry name" value="SusD-like_3"/>
    <property type="match status" value="1"/>
</dbReference>
<dbReference type="GO" id="GO:0009279">
    <property type="term" value="C:cell outer membrane"/>
    <property type="evidence" value="ECO:0007669"/>
    <property type="project" value="UniProtKB-SubCell"/>
</dbReference>
<keyword evidence="3" id="KW-0732">Signal</keyword>
<dbReference type="InterPro" id="IPR011990">
    <property type="entry name" value="TPR-like_helical_dom_sf"/>
</dbReference>
<evidence type="ECO:0000256" key="3">
    <source>
        <dbReference type="ARBA" id="ARBA00022729"/>
    </source>
</evidence>
<evidence type="ECO:0000313" key="8">
    <source>
        <dbReference type="EMBL" id="MEN7551920.1"/>
    </source>
</evidence>
<dbReference type="RefSeq" id="WP_346824696.1">
    <property type="nucleotide sequence ID" value="NZ_JBDKWZ010000030.1"/>
</dbReference>
<evidence type="ECO:0000256" key="2">
    <source>
        <dbReference type="ARBA" id="ARBA00006275"/>
    </source>
</evidence>
<comment type="subcellular location">
    <subcellularLocation>
        <location evidence="1">Cell outer membrane</location>
    </subcellularLocation>
</comment>
<evidence type="ECO:0000256" key="4">
    <source>
        <dbReference type="ARBA" id="ARBA00023136"/>
    </source>
</evidence>
<evidence type="ECO:0000256" key="5">
    <source>
        <dbReference type="ARBA" id="ARBA00023237"/>
    </source>
</evidence>
<dbReference type="SUPFAM" id="SSF48452">
    <property type="entry name" value="TPR-like"/>
    <property type="match status" value="1"/>
</dbReference>
<gene>
    <name evidence="8" type="ORF">AAG747_28660</name>
</gene>
<comment type="similarity">
    <text evidence="2">Belongs to the SusD family.</text>
</comment>
<dbReference type="Gene3D" id="1.25.40.390">
    <property type="match status" value="1"/>
</dbReference>
<organism evidence="8 9">
    <name type="scientific">Rapidithrix thailandica</name>
    <dbReference type="NCBI Taxonomy" id="413964"/>
    <lineage>
        <taxon>Bacteria</taxon>
        <taxon>Pseudomonadati</taxon>
        <taxon>Bacteroidota</taxon>
        <taxon>Cytophagia</taxon>
        <taxon>Cytophagales</taxon>
        <taxon>Flammeovirgaceae</taxon>
        <taxon>Rapidithrix</taxon>
    </lineage>
</organism>
<keyword evidence="9" id="KW-1185">Reference proteome</keyword>
<keyword evidence="5" id="KW-0998">Cell outer membrane</keyword>
<name>A0AAW9S9U5_9BACT</name>
<evidence type="ECO:0000256" key="1">
    <source>
        <dbReference type="ARBA" id="ARBA00004442"/>
    </source>
</evidence>
<evidence type="ECO:0000259" key="7">
    <source>
        <dbReference type="Pfam" id="PF14322"/>
    </source>
</evidence>
<dbReference type="CDD" id="cd08977">
    <property type="entry name" value="SusD"/>
    <property type="match status" value="1"/>
</dbReference>
<sequence length="432" mass="48349">MYKYFTFFFLICAPWMFSCESQLDLYPRSAVSSSADLTENDIESLLIGVYNSVQNKPGRESYITFDLIGGDLINASAVGGGGTNAFISNILRPEYGIIKNSWIGYFKALYQVNTLITALPSMPESARKNQILGTAHYFRAYLYYQLVTRWGAVPILKENTQETLPRDSEESVWAFIEEELSLAIELAPSFGSDLKGDFYFVSSEAASALMARAKLSQGKKDEAATYAESVITSSLFQLDDFGKIFRKQQNSEVIFAFENLTMESSINLSTLFYTYAHPLNGSYVYKPNTGAMNMYSSGDLRTSISIDTYEGLDVVNKYPSGQSGTDPLVITRLAELYLISAEGQGLSGIDRLNELRNARGLGSVSASSEQQYLDLILEERRRELFAEGFRWYDLVRTGKAQEEIGLADRELLLPIPETELLLNEKLEQNPGY</sequence>
<dbReference type="Pfam" id="PF07980">
    <property type="entry name" value="SusD_RagB"/>
    <property type="match status" value="1"/>
</dbReference>
<dbReference type="Proteomes" id="UP001403385">
    <property type="component" value="Unassembled WGS sequence"/>
</dbReference>
<reference evidence="8 9" key="1">
    <citation type="submission" date="2024-04" db="EMBL/GenBank/DDBJ databases">
        <title>Novel genus in family Flammeovirgaceae.</title>
        <authorList>
            <person name="Nguyen T.H."/>
            <person name="Vuong T.Q."/>
            <person name="Le H."/>
            <person name="Kim S.-G."/>
        </authorList>
    </citation>
    <scope>NUCLEOTIDE SEQUENCE [LARGE SCALE GENOMIC DNA]</scope>
    <source>
        <strain evidence="8 9">JCM 23209</strain>
    </source>
</reference>
<protein>
    <submittedName>
        <fullName evidence="8">RagB/SusD family nutrient uptake outer membrane protein</fullName>
    </submittedName>
</protein>
<feature type="domain" description="SusD-like N-terminal" evidence="7">
    <location>
        <begin position="23"/>
        <end position="213"/>
    </location>
</feature>
<evidence type="ECO:0000259" key="6">
    <source>
        <dbReference type="Pfam" id="PF07980"/>
    </source>
</evidence>
<comment type="caution">
    <text evidence="8">The sequence shown here is derived from an EMBL/GenBank/DDBJ whole genome shotgun (WGS) entry which is preliminary data.</text>
</comment>
<keyword evidence="4" id="KW-0472">Membrane</keyword>